<dbReference type="InterPro" id="IPR008866">
    <property type="entry name" value="Phage_lambda_GpA-like"/>
</dbReference>
<protein>
    <submittedName>
        <fullName evidence="4">Phage terminase GpA</fullName>
    </submittedName>
</protein>
<dbReference type="EMBL" id="CP000360">
    <property type="protein sequence ID" value="ABF42177.1"/>
    <property type="molecule type" value="Genomic_DNA"/>
</dbReference>
<reference evidence="4 5" key="1">
    <citation type="journal article" date="2009" name="Appl. Environ. Microbiol.">
        <title>Three genomes from the phylum Acidobacteria provide insight into the lifestyles of these microorganisms in soils.</title>
        <authorList>
            <person name="Ward N.L."/>
            <person name="Challacombe J.F."/>
            <person name="Janssen P.H."/>
            <person name="Henrissat B."/>
            <person name="Coutinho P.M."/>
            <person name="Wu M."/>
            <person name="Xie G."/>
            <person name="Haft D.H."/>
            <person name="Sait M."/>
            <person name="Badger J."/>
            <person name="Barabote R.D."/>
            <person name="Bradley B."/>
            <person name="Brettin T.S."/>
            <person name="Brinkac L.M."/>
            <person name="Bruce D."/>
            <person name="Creasy T."/>
            <person name="Daugherty S.C."/>
            <person name="Davidsen T.M."/>
            <person name="DeBoy R.T."/>
            <person name="Detter J.C."/>
            <person name="Dodson R.J."/>
            <person name="Durkin A.S."/>
            <person name="Ganapathy A."/>
            <person name="Gwinn-Giglio M."/>
            <person name="Han C.S."/>
            <person name="Khouri H."/>
            <person name="Kiss H."/>
            <person name="Kothari S.P."/>
            <person name="Madupu R."/>
            <person name="Nelson K.E."/>
            <person name="Nelson W.C."/>
            <person name="Paulsen I."/>
            <person name="Penn K."/>
            <person name="Ren Q."/>
            <person name="Rosovitz M.J."/>
            <person name="Selengut J.D."/>
            <person name="Shrivastava S."/>
            <person name="Sullivan S.A."/>
            <person name="Tapia R."/>
            <person name="Thompson L.S."/>
            <person name="Watkins K.L."/>
            <person name="Yang Q."/>
            <person name="Yu C."/>
            <person name="Zafar N."/>
            <person name="Zhou L."/>
            <person name="Kuske C.R."/>
        </authorList>
    </citation>
    <scope>NUCLEOTIDE SEQUENCE [LARGE SCALE GENOMIC DNA]</scope>
    <source>
        <strain evidence="4 5">Ellin345</strain>
    </source>
</reference>
<evidence type="ECO:0000259" key="2">
    <source>
        <dbReference type="Pfam" id="PF05876"/>
    </source>
</evidence>
<evidence type="ECO:0000256" key="1">
    <source>
        <dbReference type="SAM" id="MobiDB-lite"/>
    </source>
</evidence>
<dbReference type="STRING" id="204669.Acid345_3176"/>
<name>Q1ILS3_KORVE</name>
<dbReference type="KEGG" id="aba:Acid345_3176"/>
<dbReference type="Pfam" id="PF20454">
    <property type="entry name" value="GpA_nuclease"/>
    <property type="match status" value="1"/>
</dbReference>
<evidence type="ECO:0000259" key="3">
    <source>
        <dbReference type="Pfam" id="PF20454"/>
    </source>
</evidence>
<accession>Q1ILS3</accession>
<dbReference type="HOGENOM" id="CLU_023850_4_1_0"/>
<dbReference type="InterPro" id="IPR046453">
    <property type="entry name" value="GpA_ATPase"/>
</dbReference>
<organism evidence="4 5">
    <name type="scientific">Koribacter versatilis (strain Ellin345)</name>
    <dbReference type="NCBI Taxonomy" id="204669"/>
    <lineage>
        <taxon>Bacteria</taxon>
        <taxon>Pseudomonadati</taxon>
        <taxon>Acidobacteriota</taxon>
        <taxon>Terriglobia</taxon>
        <taxon>Terriglobales</taxon>
        <taxon>Candidatus Korobacteraceae</taxon>
        <taxon>Candidatus Korobacter</taxon>
    </lineage>
</organism>
<feature type="domain" description="Phage terminase large subunit GpA ATPase" evidence="2">
    <location>
        <begin position="48"/>
        <end position="293"/>
    </location>
</feature>
<dbReference type="AlphaFoldDB" id="Q1ILS3"/>
<sequence length="693" mass="78499">MTSAPIIATQDPVLAVFQEAAQVFRPAPALTITEWAERHRILSTESSVSAGLYRCEVTPYAREMQDAIKDPDVEEVVFWTAAQMGKSTSQENIAAYFICEDPCPIIWMWPTKEVARDWSVDTLDPLLRDSPELSRRFTEGSRKSSNRGLFKKFPGGYLSAIGANSASGLRRRRARLLICDEIDGNPPSAGDEGDPIEIVISRAETFWNRKRVLASTCTNKGESRIEGRYEISSKGKYWVPCTSCGELMLLSFRGLKWPKGEEPTIENTYLPCEHCGVVLTEADKPAMLAAGRWIHEHPERKIRGYWINKMYSPFVAWWELAAKFKRLNARTTEDREALKPFVNLDLAETWEVKDEKPDRNRLVDRRETYEILREQREEGAPASQSKLVQVSLLPDSVTVLTCSVDVQVDRLEFEIVGWGHKRESWSIYVGNVPGDPKNEAVWLRLDQILQMELQHHRGSMLPIAATFVDSGFDAPEVYNFTKPRAYRWVFASKGSSEFNHVPLAKKKHIDRSNVWLYQVGVGQIKKTIYANLMVTAPGPAYMHFTTAHNTPEYFDQLTAETLESYYEHGFPRKRWKKQPGARNEALDLRVYNYAAFLSLSEQPDKLLDRLREQLLLDAKKLEDAGAKENQLPLISTELPPSTPPEPVDRAEATAATAEKLAETLTAALAPPPVVAPPSESFTPRVKVKRSSWL</sequence>
<feature type="domain" description="Terminase large subunit GpA endonuclease" evidence="3">
    <location>
        <begin position="302"/>
        <end position="596"/>
    </location>
</feature>
<dbReference type="RefSeq" id="WP_011523976.1">
    <property type="nucleotide sequence ID" value="NC_008009.1"/>
</dbReference>
<dbReference type="Proteomes" id="UP000002432">
    <property type="component" value="Chromosome"/>
</dbReference>
<dbReference type="InterPro" id="IPR027417">
    <property type="entry name" value="P-loop_NTPase"/>
</dbReference>
<dbReference type="Gene3D" id="3.40.50.300">
    <property type="entry name" value="P-loop containing nucleotide triphosphate hydrolases"/>
    <property type="match status" value="1"/>
</dbReference>
<feature type="region of interest" description="Disordered" evidence="1">
    <location>
        <begin position="627"/>
        <end position="654"/>
    </location>
</feature>
<proteinExistence type="inferred from homology"/>
<dbReference type="Pfam" id="PF05876">
    <property type="entry name" value="GpA_ATPase"/>
    <property type="match status" value="1"/>
</dbReference>
<evidence type="ECO:0000313" key="4">
    <source>
        <dbReference type="EMBL" id="ABF42177.1"/>
    </source>
</evidence>
<dbReference type="HAMAP" id="MF_04144">
    <property type="entry name" value="TERL_LAMBDA"/>
    <property type="match status" value="1"/>
</dbReference>
<feature type="region of interest" description="Disordered" evidence="1">
    <location>
        <begin position="667"/>
        <end position="693"/>
    </location>
</feature>
<dbReference type="GO" id="GO:0005524">
    <property type="term" value="F:ATP binding"/>
    <property type="evidence" value="ECO:0007669"/>
    <property type="project" value="InterPro"/>
</dbReference>
<evidence type="ECO:0000313" key="5">
    <source>
        <dbReference type="Proteomes" id="UP000002432"/>
    </source>
</evidence>
<dbReference type="OrthoDB" id="5181253at2"/>
<dbReference type="eggNOG" id="COG5525">
    <property type="taxonomic scope" value="Bacteria"/>
</dbReference>
<dbReference type="EnsemblBacteria" id="ABF42177">
    <property type="protein sequence ID" value="ABF42177"/>
    <property type="gene ID" value="Acid345_3176"/>
</dbReference>
<dbReference type="GO" id="GO:0004519">
    <property type="term" value="F:endonuclease activity"/>
    <property type="evidence" value="ECO:0007669"/>
    <property type="project" value="InterPro"/>
</dbReference>
<dbReference type="GO" id="GO:0016887">
    <property type="term" value="F:ATP hydrolysis activity"/>
    <property type="evidence" value="ECO:0007669"/>
    <property type="project" value="InterPro"/>
</dbReference>
<keyword evidence="5" id="KW-1185">Reference proteome</keyword>
<gene>
    <name evidence="4" type="ordered locus">Acid345_3176</name>
</gene>
<dbReference type="InterPro" id="IPR046454">
    <property type="entry name" value="GpA_endonuclease"/>
</dbReference>